<feature type="compositionally biased region" description="Low complexity" evidence="5">
    <location>
        <begin position="991"/>
        <end position="1008"/>
    </location>
</feature>
<dbReference type="PRINTS" id="PR01415">
    <property type="entry name" value="ANKYRIN"/>
</dbReference>
<organism evidence="8 9">
    <name type="scientific">Pichia kudriavzevii</name>
    <name type="common">Yeast</name>
    <name type="synonym">Issatchenkia orientalis</name>
    <dbReference type="NCBI Taxonomy" id="4909"/>
    <lineage>
        <taxon>Eukaryota</taxon>
        <taxon>Fungi</taxon>
        <taxon>Dikarya</taxon>
        <taxon>Ascomycota</taxon>
        <taxon>Saccharomycotina</taxon>
        <taxon>Pichiomycetes</taxon>
        <taxon>Pichiales</taxon>
        <taxon>Pichiaceae</taxon>
        <taxon>Pichia</taxon>
    </lineage>
</organism>
<dbReference type="EMBL" id="JQFK01000009">
    <property type="protein sequence ID" value="KGK39382.1"/>
    <property type="molecule type" value="Genomic_DNA"/>
</dbReference>
<proteinExistence type="predicted"/>
<dbReference type="PROSITE" id="PS50007">
    <property type="entry name" value="PIPLC_X_DOMAIN"/>
    <property type="match status" value="1"/>
</dbReference>
<dbReference type="SUPFAM" id="SSF48403">
    <property type="entry name" value="Ankyrin repeat"/>
    <property type="match status" value="1"/>
</dbReference>
<evidence type="ECO:0000256" key="3">
    <source>
        <dbReference type="ARBA" id="ARBA00023043"/>
    </source>
</evidence>
<dbReference type="InterPro" id="IPR004331">
    <property type="entry name" value="SPX_dom"/>
</dbReference>
<name>A0A099P595_PICKU</name>
<feature type="domain" description="GP-PDE" evidence="7">
    <location>
        <begin position="883"/>
        <end position="1235"/>
    </location>
</feature>
<dbReference type="InterPro" id="IPR002110">
    <property type="entry name" value="Ankyrin_rpt"/>
</dbReference>
<dbReference type="CDD" id="cd14484">
    <property type="entry name" value="SPX_GDE1_like"/>
    <property type="match status" value="1"/>
</dbReference>
<dbReference type="SUPFAM" id="SSF51695">
    <property type="entry name" value="PLC-like phosphodiesterases"/>
    <property type="match status" value="1"/>
</dbReference>
<dbReference type="Pfam" id="PF03105">
    <property type="entry name" value="SPX"/>
    <property type="match status" value="2"/>
</dbReference>
<dbReference type="Proteomes" id="UP000029867">
    <property type="component" value="Unassembled WGS sequence"/>
</dbReference>
<feature type="compositionally biased region" description="Basic and acidic residues" evidence="5">
    <location>
        <begin position="970"/>
        <end position="982"/>
    </location>
</feature>
<keyword evidence="3 4" id="KW-0040">ANK repeat</keyword>
<dbReference type="eggNOG" id="KOG1162">
    <property type="taxonomic scope" value="Eukaryota"/>
</dbReference>
<dbReference type="PROSITE" id="PS51382">
    <property type="entry name" value="SPX"/>
    <property type="match status" value="1"/>
</dbReference>
<dbReference type="Pfam" id="PF12796">
    <property type="entry name" value="Ank_2"/>
    <property type="match status" value="1"/>
</dbReference>
<dbReference type="InterPro" id="IPR051578">
    <property type="entry name" value="GDPD"/>
</dbReference>
<dbReference type="SMART" id="SM00248">
    <property type="entry name" value="ANK"/>
    <property type="match status" value="6"/>
</dbReference>
<dbReference type="InterPro" id="IPR036770">
    <property type="entry name" value="Ankyrin_rpt-contain_sf"/>
</dbReference>
<evidence type="ECO:0008006" key="10">
    <source>
        <dbReference type="Google" id="ProtNLM"/>
    </source>
</evidence>
<evidence type="ECO:0000313" key="8">
    <source>
        <dbReference type="EMBL" id="KGK39382.1"/>
    </source>
</evidence>
<keyword evidence="1" id="KW-0677">Repeat</keyword>
<gene>
    <name evidence="8" type="ORF">JL09_g1426</name>
</gene>
<dbReference type="eggNOG" id="KOG2421">
    <property type="taxonomic scope" value="Eukaryota"/>
</dbReference>
<feature type="repeat" description="ANK" evidence="4">
    <location>
        <begin position="551"/>
        <end position="583"/>
    </location>
</feature>
<evidence type="ECO:0000313" key="9">
    <source>
        <dbReference type="Proteomes" id="UP000029867"/>
    </source>
</evidence>
<evidence type="ECO:0000259" key="6">
    <source>
        <dbReference type="PROSITE" id="PS51382"/>
    </source>
</evidence>
<dbReference type="Gene3D" id="3.20.20.190">
    <property type="entry name" value="Phosphatidylinositol (PI) phosphodiesterase"/>
    <property type="match status" value="1"/>
</dbReference>
<dbReference type="GO" id="GO:0046475">
    <property type="term" value="P:glycerophospholipid catabolic process"/>
    <property type="evidence" value="ECO:0007669"/>
    <property type="project" value="TreeGrafter"/>
</dbReference>
<reference evidence="9" key="1">
    <citation type="journal article" date="2014" name="Microb. Cell Fact.">
        <title>Exploiting Issatchenkia orientalis SD108 for succinic acid production.</title>
        <authorList>
            <person name="Xiao H."/>
            <person name="Shao Z."/>
            <person name="Jiang Y."/>
            <person name="Dole S."/>
            <person name="Zhao H."/>
        </authorList>
    </citation>
    <scope>NUCLEOTIDE SEQUENCE [LARGE SCALE GENOMIC DNA]</scope>
    <source>
        <strain evidence="9">SD108</strain>
    </source>
</reference>
<dbReference type="InterPro" id="IPR057506">
    <property type="entry name" value="C2_GPCPD1"/>
</dbReference>
<dbReference type="VEuPathDB" id="FungiDB:C5L36_0B09100"/>
<evidence type="ECO:0000256" key="1">
    <source>
        <dbReference type="ARBA" id="ARBA00022737"/>
    </source>
</evidence>
<dbReference type="Gene3D" id="1.25.40.20">
    <property type="entry name" value="Ankyrin repeat-containing domain"/>
    <property type="match status" value="1"/>
</dbReference>
<dbReference type="PROSITE" id="PS51704">
    <property type="entry name" value="GP_PDE"/>
    <property type="match status" value="1"/>
</dbReference>
<protein>
    <recommendedName>
        <fullName evidence="10">Glycerophosphodiester phosphodiesterase GDE1</fullName>
    </recommendedName>
</protein>
<dbReference type="PROSITE" id="PS50088">
    <property type="entry name" value="ANK_REPEAT"/>
    <property type="match status" value="2"/>
</dbReference>
<dbReference type="eggNOG" id="KOG0504">
    <property type="taxonomic scope" value="Eukaryota"/>
</dbReference>
<accession>A0A099P595</accession>
<dbReference type="PROSITE" id="PS50297">
    <property type="entry name" value="ANK_REP_REGION"/>
    <property type="match status" value="1"/>
</dbReference>
<dbReference type="AlphaFoldDB" id="A0A099P595"/>
<evidence type="ECO:0000256" key="5">
    <source>
        <dbReference type="SAM" id="MobiDB-lite"/>
    </source>
</evidence>
<dbReference type="PANTHER" id="PTHR22958">
    <property type="entry name" value="GLYCEROPHOSPHORYL DIESTER PHOSPHODIESTERASE"/>
    <property type="match status" value="1"/>
</dbReference>
<dbReference type="InterPro" id="IPR030395">
    <property type="entry name" value="GP_PDE_dom"/>
</dbReference>
<comment type="caution">
    <text evidence="8">The sequence shown here is derived from an EMBL/GenBank/DDBJ whole genome shotgun (WGS) entry which is preliminary data.</text>
</comment>
<sequence length="1246" mass="140132">MKFGHTLLTHQIPEWQGQYMDYKSLKKVVKAIHSREIELRNEDSNVDVFNDGQVKTNLANFFFQLDNNVEKVDEFYTKKYLDYEKRLKKISGAFPKNVDDIGDNEEYDELVDILLELRNCFRNLKWYAELNRRGFEKILKKLDKKAGTEKQQEYLKSKVYSSSFCDDTQLVNSLTKVNEFLNILASINEQHSAANNSNNHYKSSQNINNVSNSTSSSISNFDITATLNDLNVSDLNKFPIPTSASPIMKAKSNIKKSNLDPYIEFILKDDVKSLEQKLTKEYMSPVLAPIKLLLSMLNKSTLELSHKCIDMLLRILPVLSDSGDVSARNFIHHHVIALGKKNSNRLNSEYYDVGTNNKADYNSSLFNTFGSDGVNSNDFSQGLLYIFQTLPEHLKFAILQKDNYKRTPLHYAAQYGLKDVTNIIIRFLKEWNLYNASIPLDDVSHWGDSENLTPLHLSILGKHPKTTETLVNSMSPDVSLSCPYLLHVATRMNTKGLLKSILGCKGIDINSFETNESKETALYIACKHDLMDSVKALLAYGADTEIGEATFGWTPIFVAAANGFIDIINLLIEHGANIDIQDESGWAPREHAALRGHIEIIEKLTPPNYNPYDSLLPENKITSPKLSPRLIGNNSSNSSIHTVQANRIKTPEPTNDRIDLKILQHGNNSTQSLVSNGNSNNINTNNSSDTIVGNTYLRKGESTILVTIGTTDSRDITPALELNKIPLSKIHSTELDSALSIVIHTSCKSNDSVYSLPLPLDDNHGSSMDPIIFQCKGEDPLNTIIYFDIVPTFDIEVQNKDKGFHKKSDKILGRGVAILKNIHTPVGKGKRSLFNSAKIPILESHSMEVLGNIKFETLIVKSFEDHFNIPANADIYWKSLVHPRLIGHRGNGMNQRDKKSLQLGENTVESFIAAASLGAQYVEFDVQLTKDDIPVIYHDFIIAESGIDIPMNSLTLEQFMHLNLSKDNKGRDVRERRVKDDSYIPQRSRSRSISYNNGGSNNSNGGSNTHNYKEGNDEKWKDKYDIEVENMHERMKLTKTWKDKEFKANIRGSSIASSFTTLEELFIKLPPTVGFNIELKYPMLDESETFDIGQVSPELNHFCDVILEKVYSKYNGRNVIFSSFHPDICMIMTMKQPSFPVLFLTESGVEKMADIRASSLQNAIRFAKTWKLFGIVSHAVPFIHCPRLASVVKASGLACFTYGSANNDPINAKLEIAAGVDAVIVDSVLAVRKELTKFDEGKQKRG</sequence>
<keyword evidence="2" id="KW-0378">Hydrolase</keyword>
<dbReference type="HOGENOM" id="CLU_005444_1_0_1"/>
<dbReference type="PANTHER" id="PTHR22958:SF1">
    <property type="entry name" value="GLYCEROPHOSPHOCHOLINE PHOSPHODIESTERASE GPCPD1"/>
    <property type="match status" value="1"/>
</dbReference>
<evidence type="ECO:0000256" key="2">
    <source>
        <dbReference type="ARBA" id="ARBA00022801"/>
    </source>
</evidence>
<feature type="region of interest" description="Disordered" evidence="5">
    <location>
        <begin position="970"/>
        <end position="1016"/>
    </location>
</feature>
<evidence type="ECO:0000259" key="7">
    <source>
        <dbReference type="PROSITE" id="PS51704"/>
    </source>
</evidence>
<dbReference type="GO" id="GO:0047389">
    <property type="term" value="F:glycerophosphocholine phosphodiesterase activity"/>
    <property type="evidence" value="ECO:0007669"/>
    <property type="project" value="TreeGrafter"/>
</dbReference>
<feature type="domain" description="SPX" evidence="6">
    <location>
        <begin position="1"/>
        <end position="156"/>
    </location>
</feature>
<dbReference type="Pfam" id="PF25329">
    <property type="entry name" value="C2_GDE1"/>
    <property type="match status" value="1"/>
</dbReference>
<dbReference type="InterPro" id="IPR017946">
    <property type="entry name" value="PLC-like_Pdiesterase_TIM-brl"/>
</dbReference>
<feature type="repeat" description="ANK" evidence="4">
    <location>
        <begin position="517"/>
        <end position="549"/>
    </location>
</feature>
<dbReference type="Pfam" id="PF03009">
    <property type="entry name" value="GDPD"/>
    <property type="match status" value="1"/>
</dbReference>
<evidence type="ECO:0000256" key="4">
    <source>
        <dbReference type="PROSITE-ProRule" id="PRU00023"/>
    </source>
</evidence>